<sequence length="207" mass="23083">MTHYGDTNVSADPTDDSEPPLGLARGTVELVSHDPAWHDASDCEVERLRSLLETDVLGFEHVGSTAIPGIAAKPVVDLLSVVSDLDEADHLVAELEAAGYEERPDDGVPDRRFFARGPPSRRTHYLSVTERGSDCHREQVTFRDSLRQEPKLAAEYDRLKRELADDYPDDRASYTAGKSSFVQSVLDRVDERRSSVRQTESGDIDDW</sequence>
<proteinExistence type="predicted"/>
<feature type="compositionally biased region" description="Polar residues" evidence="1">
    <location>
        <begin position="1"/>
        <end position="11"/>
    </location>
</feature>
<evidence type="ECO:0000313" key="3">
    <source>
        <dbReference type="Proteomes" id="UP000443423"/>
    </source>
</evidence>
<dbReference type="RefSeq" id="WP_151110127.1">
    <property type="nucleotide sequence ID" value="NZ_WKJQ01000001.1"/>
</dbReference>
<dbReference type="PANTHER" id="PTHR34822:SF1">
    <property type="entry name" value="GRPB FAMILY PROTEIN"/>
    <property type="match status" value="1"/>
</dbReference>
<gene>
    <name evidence="2" type="ORF">GJR99_05665</name>
</gene>
<dbReference type="Proteomes" id="UP000443423">
    <property type="component" value="Unassembled WGS sequence"/>
</dbReference>
<dbReference type="AlphaFoldDB" id="A0A6A8G5M4"/>
<evidence type="ECO:0008006" key="4">
    <source>
        <dbReference type="Google" id="ProtNLM"/>
    </source>
</evidence>
<dbReference type="Gene3D" id="3.30.460.10">
    <property type="entry name" value="Beta Polymerase, domain 2"/>
    <property type="match status" value="1"/>
</dbReference>
<feature type="region of interest" description="Disordered" evidence="1">
    <location>
        <begin position="1"/>
        <end position="23"/>
    </location>
</feature>
<comment type="caution">
    <text evidence="2">The sequence shown here is derived from an EMBL/GenBank/DDBJ whole genome shotgun (WGS) entry which is preliminary data.</text>
</comment>
<feature type="region of interest" description="Disordered" evidence="1">
    <location>
        <begin position="188"/>
        <end position="207"/>
    </location>
</feature>
<evidence type="ECO:0000256" key="1">
    <source>
        <dbReference type="SAM" id="MobiDB-lite"/>
    </source>
</evidence>
<organism evidence="2 3">
    <name type="scientific">Haloferax marinum</name>
    <dbReference type="NCBI Taxonomy" id="2666143"/>
    <lineage>
        <taxon>Archaea</taxon>
        <taxon>Methanobacteriati</taxon>
        <taxon>Methanobacteriota</taxon>
        <taxon>Stenosarchaea group</taxon>
        <taxon>Halobacteria</taxon>
        <taxon>Halobacteriales</taxon>
        <taxon>Haloferacaceae</taxon>
        <taxon>Haloferax</taxon>
    </lineage>
</organism>
<dbReference type="Pfam" id="PF04229">
    <property type="entry name" value="GrpB"/>
    <property type="match status" value="1"/>
</dbReference>
<evidence type="ECO:0000313" key="2">
    <source>
        <dbReference type="EMBL" id="MRW96065.1"/>
    </source>
</evidence>
<dbReference type="SUPFAM" id="SSF81301">
    <property type="entry name" value="Nucleotidyltransferase"/>
    <property type="match status" value="1"/>
</dbReference>
<protein>
    <recommendedName>
        <fullName evidence="4">Glutamate-rich protein grpB</fullName>
    </recommendedName>
</protein>
<accession>A0A6A8G5M4</accession>
<dbReference type="EMBL" id="WKJQ01000001">
    <property type="protein sequence ID" value="MRW96065.1"/>
    <property type="molecule type" value="Genomic_DNA"/>
</dbReference>
<keyword evidence="3" id="KW-1185">Reference proteome</keyword>
<dbReference type="InterPro" id="IPR043519">
    <property type="entry name" value="NT_sf"/>
</dbReference>
<name>A0A6A8G5M4_9EURY</name>
<dbReference type="OrthoDB" id="330317at2157"/>
<dbReference type="PANTHER" id="PTHR34822">
    <property type="entry name" value="GRPB DOMAIN PROTEIN (AFU_ORTHOLOGUE AFUA_1G01530)"/>
    <property type="match status" value="1"/>
</dbReference>
<reference evidence="2 3" key="1">
    <citation type="submission" date="2019-11" db="EMBL/GenBank/DDBJ databases">
        <title>Whole genome sequence of Haloferax sp. MBLA0078.</title>
        <authorList>
            <person name="Seo M.-J."/>
            <person name="Cho E.-S."/>
        </authorList>
    </citation>
    <scope>NUCLEOTIDE SEQUENCE [LARGE SCALE GENOMIC DNA]</scope>
    <source>
        <strain evidence="2 3">MBLA0078</strain>
    </source>
</reference>
<dbReference type="InterPro" id="IPR007344">
    <property type="entry name" value="GrpB/CoaE"/>
</dbReference>